<evidence type="ECO:0000256" key="2">
    <source>
        <dbReference type="ARBA" id="ARBA00022723"/>
    </source>
</evidence>
<dbReference type="EMBL" id="UINC01162719">
    <property type="protein sequence ID" value="SVD62627.1"/>
    <property type="molecule type" value="Genomic_DNA"/>
</dbReference>
<name>A0A382WUU2_9ZZZZ</name>
<dbReference type="Pfam" id="PF04055">
    <property type="entry name" value="Radical_SAM"/>
    <property type="match status" value="1"/>
</dbReference>
<dbReference type="GO" id="GO:0046872">
    <property type="term" value="F:metal ion binding"/>
    <property type="evidence" value="ECO:0007669"/>
    <property type="project" value="UniProtKB-KW"/>
</dbReference>
<keyword evidence="1" id="KW-0949">S-adenosyl-L-methionine</keyword>
<feature type="domain" description="Radical SAM core" evidence="5">
    <location>
        <begin position="60"/>
        <end position="200"/>
    </location>
</feature>
<dbReference type="Gene3D" id="3.20.20.70">
    <property type="entry name" value="Aldolase class I"/>
    <property type="match status" value="1"/>
</dbReference>
<dbReference type="PANTHER" id="PTHR43728">
    <property type="entry name" value="SLR0304 PROTEIN"/>
    <property type="match status" value="1"/>
</dbReference>
<dbReference type="SFLD" id="SFLDS00029">
    <property type="entry name" value="Radical_SAM"/>
    <property type="match status" value="1"/>
</dbReference>
<keyword evidence="3" id="KW-0408">Iron</keyword>
<gene>
    <name evidence="6" type="ORF">METZ01_LOCUS415481</name>
</gene>
<dbReference type="InterPro" id="IPR026351">
    <property type="entry name" value="rSAM_ArsS-like"/>
</dbReference>
<dbReference type="InterPro" id="IPR013785">
    <property type="entry name" value="Aldolase_TIM"/>
</dbReference>
<dbReference type="PANTHER" id="PTHR43728:SF1">
    <property type="entry name" value="FE-S OXIDOREDUCTASE"/>
    <property type="match status" value="1"/>
</dbReference>
<evidence type="ECO:0000256" key="1">
    <source>
        <dbReference type="ARBA" id="ARBA00022691"/>
    </source>
</evidence>
<keyword evidence="2" id="KW-0479">Metal-binding</keyword>
<keyword evidence="4" id="KW-0411">Iron-sulfur</keyword>
<sequence>MSEVLLQVEPAAVASRSDPVARRNRQAERELLEGSWPSFSGFLRQRQLPLQRRPLTTLQVNVGKLCNQTCRHCHVEAGPQRTEMMTQATAERVVELMDVAGTDHLDLVDITGGAPELSPVFRFLVRSARARGLRVMDRCNLTVLFEPGQEDTAEFLCDHGVEIVASLPCYTSENVEAQRGEGVFDKSISALGLLNDLGYGREDSGLVLDL</sequence>
<dbReference type="SUPFAM" id="SSF102114">
    <property type="entry name" value="Radical SAM enzymes"/>
    <property type="match status" value="1"/>
</dbReference>
<evidence type="ECO:0000256" key="4">
    <source>
        <dbReference type="ARBA" id="ARBA00023014"/>
    </source>
</evidence>
<organism evidence="6">
    <name type="scientific">marine metagenome</name>
    <dbReference type="NCBI Taxonomy" id="408172"/>
    <lineage>
        <taxon>unclassified sequences</taxon>
        <taxon>metagenomes</taxon>
        <taxon>ecological metagenomes</taxon>
    </lineage>
</organism>
<dbReference type="GO" id="GO:0003824">
    <property type="term" value="F:catalytic activity"/>
    <property type="evidence" value="ECO:0007669"/>
    <property type="project" value="InterPro"/>
</dbReference>
<proteinExistence type="predicted"/>
<dbReference type="GO" id="GO:0051536">
    <property type="term" value="F:iron-sulfur cluster binding"/>
    <property type="evidence" value="ECO:0007669"/>
    <property type="project" value="UniProtKB-KW"/>
</dbReference>
<evidence type="ECO:0000256" key="3">
    <source>
        <dbReference type="ARBA" id="ARBA00023004"/>
    </source>
</evidence>
<protein>
    <recommendedName>
        <fullName evidence="5">Radical SAM core domain-containing protein</fullName>
    </recommendedName>
</protein>
<dbReference type="InterPro" id="IPR007197">
    <property type="entry name" value="rSAM"/>
</dbReference>
<dbReference type="AlphaFoldDB" id="A0A382WUU2"/>
<evidence type="ECO:0000313" key="6">
    <source>
        <dbReference type="EMBL" id="SVD62627.1"/>
    </source>
</evidence>
<accession>A0A382WUU2</accession>
<reference evidence="6" key="1">
    <citation type="submission" date="2018-05" db="EMBL/GenBank/DDBJ databases">
        <authorList>
            <person name="Lanie J.A."/>
            <person name="Ng W.-L."/>
            <person name="Kazmierczak K.M."/>
            <person name="Andrzejewski T.M."/>
            <person name="Davidsen T.M."/>
            <person name="Wayne K.J."/>
            <person name="Tettelin H."/>
            <person name="Glass J.I."/>
            <person name="Rusch D."/>
            <person name="Podicherti R."/>
            <person name="Tsui H.-C.T."/>
            <person name="Winkler M.E."/>
        </authorList>
    </citation>
    <scope>NUCLEOTIDE SEQUENCE</scope>
</reference>
<dbReference type="InterPro" id="IPR058240">
    <property type="entry name" value="rSAM_sf"/>
</dbReference>
<evidence type="ECO:0000259" key="5">
    <source>
        <dbReference type="Pfam" id="PF04055"/>
    </source>
</evidence>
<feature type="non-terminal residue" evidence="6">
    <location>
        <position position="210"/>
    </location>
</feature>